<keyword evidence="6" id="KW-0067">ATP-binding</keyword>
<dbReference type="EMBL" id="JADQDF010000001">
    <property type="protein sequence ID" value="MBW0128489.1"/>
    <property type="molecule type" value="Genomic_DNA"/>
</dbReference>
<protein>
    <recommendedName>
        <fullName evidence="1">non-specific serine/threonine protein kinase</fullName>
        <ecNumber evidence="1">2.7.11.1</ecNumber>
    </recommendedName>
</protein>
<sequence>MLRDHAPNATARRAVPFLQALVVLHGHESTIDLDDRGRTGVVSLDGYHVKAKPPLKRFSHFLAELPGNKSHIIDKFRAGQVRSLCARANFLPAPKTRMVGDYPVADSTPIAEGPDWQDVLVDHPVVADAKLRLRLYDVPPKASASERQRVEQLAKSEMQLTYGIKHEGIAVPSEFRRTDDGPALVFDYDDTELPLDAYLAEQGAELSFEERFGLVQRLGEVLRFAHQRHLIHRALSPQRVWVRPNKGRPRLSIRDWYFGQKFHSTDASTRWTAISAGVNDLLGIANQGDWLYFAPEARASAEGMPGMPLDVYGFGALAYLILTGRPPAETFVELETKLATTKALDPRSATTGVPDGIAEAVVMATSVSESDRPATVEELLDLLRDEWRAIRRPEPEAEPTPATDPLDAQAGETIADRFIVTGRRGEGSSGVAVAVNDMEATDSEREVILKIARTEAADRRLSDEADVLRTLDHRRIVRILDGPLDVDGRKALLLTDAGRETLATRLSKEGRATLGQLQQYGSDLLDAMTYLESRGVFHRDIKPANLGILPDPGNRTPRLVLFDLSLASESVENLASGTQGYLDPFLGRGRRKRYDRAAELYAVATTLYEMATGMMPWWGDGAAHPLDGTDAPVIEPGSFEPAVSAQLTQLFRRGLSPEAKDRFTSADELALAWREVFTSLDAGEETADGNDALAIAATAETLLERSGLSARARSGLARLDVSTVGDLLAVHPVKINTIRGLGETFRKEIQRRIKEWRARLNSTEEQETDPASEGTERLVENLLAQLKGTDRAVVRAILALDGPAEAQLRWPAVQDVGHTVGRSRDQVAHAIDRAVDAWTKGPALEDARAEVVRLLARDGRVMTVQSLATALAAERGSLLDGAERTQKAAALLRAVYELDARHDDPLLELRRSTRRPSLVALHDAADPDLLGREYPTADVLIETATELGRRADNLVAATGGTGVVPLVTAVQELRAAVADLGADVVNGDDRRLLRLAADAGEQAAVSGFDELYPLDLDPRHAVELALSGKPGRSISVAAVKQSVATRFSRITLPAADHQLDALVTAVMPGLVRKGTVYEPRSTRQSTGTGTTGTMLAPTAAPEAAARLTESLRRHGALTLCTLPKRYVRATCDLAEVFDVDVLDVADLVVDATRDLAAQYGVDWPFVLGVDAGPKGGNDWTLLGNLVREAVEPRWTERLAADRPLLIVNAGPLVRYGLRPLLAHLLDVGNPRPAARWLLVAMQGYQPVPLLESEPVPLGPSRWITLPADLSTLSTTHRTTAR</sequence>
<comment type="caution">
    <text evidence="8">The sequence shown here is derived from an EMBL/GenBank/DDBJ whole genome shotgun (WGS) entry which is preliminary data.</text>
</comment>
<organism evidence="8 9">
    <name type="scientific">Pseudonocardia oceani</name>
    <dbReference type="NCBI Taxonomy" id="2792013"/>
    <lineage>
        <taxon>Bacteria</taxon>
        <taxon>Bacillati</taxon>
        <taxon>Actinomycetota</taxon>
        <taxon>Actinomycetes</taxon>
        <taxon>Pseudonocardiales</taxon>
        <taxon>Pseudonocardiaceae</taxon>
        <taxon>Pseudonocardia</taxon>
    </lineage>
</organism>
<evidence type="ECO:0000313" key="9">
    <source>
        <dbReference type="Proteomes" id="UP000694300"/>
    </source>
</evidence>
<dbReference type="SMART" id="SM00220">
    <property type="entry name" value="S_TKc"/>
    <property type="match status" value="1"/>
</dbReference>
<evidence type="ECO:0000256" key="2">
    <source>
        <dbReference type="ARBA" id="ARBA00022527"/>
    </source>
</evidence>
<feature type="domain" description="Protein kinase" evidence="7">
    <location>
        <begin position="104"/>
        <end position="388"/>
    </location>
</feature>
<dbReference type="InterPro" id="IPR049832">
    <property type="entry name" value="BREX_PglW"/>
</dbReference>
<dbReference type="PANTHER" id="PTHR43289">
    <property type="entry name" value="MITOGEN-ACTIVATED PROTEIN KINASE KINASE KINASE 20-RELATED"/>
    <property type="match status" value="1"/>
</dbReference>
<evidence type="ECO:0000256" key="5">
    <source>
        <dbReference type="ARBA" id="ARBA00022777"/>
    </source>
</evidence>
<evidence type="ECO:0000256" key="6">
    <source>
        <dbReference type="ARBA" id="ARBA00022840"/>
    </source>
</evidence>
<dbReference type="Pfam" id="PF00069">
    <property type="entry name" value="Pkinase"/>
    <property type="match status" value="2"/>
</dbReference>
<keyword evidence="2" id="KW-0723">Serine/threonine-protein kinase</keyword>
<dbReference type="PANTHER" id="PTHR43289:SF6">
    <property type="entry name" value="SERINE_THREONINE-PROTEIN KINASE NEKL-3"/>
    <property type="match status" value="1"/>
</dbReference>
<dbReference type="EC" id="2.7.11.1" evidence="1"/>
<evidence type="ECO:0000256" key="3">
    <source>
        <dbReference type="ARBA" id="ARBA00022679"/>
    </source>
</evidence>
<dbReference type="GO" id="GO:0016301">
    <property type="term" value="F:kinase activity"/>
    <property type="evidence" value="ECO:0007669"/>
    <property type="project" value="UniProtKB-KW"/>
</dbReference>
<name>A0ABS6U9D8_9PSEU</name>
<dbReference type="InterPro" id="IPR000719">
    <property type="entry name" value="Prot_kinase_dom"/>
</dbReference>
<dbReference type="NCBIfam" id="NF033442">
    <property type="entry name" value="BREX_PglW"/>
    <property type="match status" value="1"/>
</dbReference>
<gene>
    <name evidence="8" type="primary">pglW</name>
    <name evidence="8" type="ORF">I4I82_12440</name>
</gene>
<evidence type="ECO:0000259" key="7">
    <source>
        <dbReference type="PROSITE" id="PS50011"/>
    </source>
</evidence>
<dbReference type="RefSeq" id="WP_218596474.1">
    <property type="nucleotide sequence ID" value="NZ_JADQDF010000001.1"/>
</dbReference>
<proteinExistence type="predicted"/>
<evidence type="ECO:0000313" key="8">
    <source>
        <dbReference type="EMBL" id="MBW0128489.1"/>
    </source>
</evidence>
<feature type="domain" description="Protein kinase" evidence="7">
    <location>
        <begin position="418"/>
        <end position="677"/>
    </location>
</feature>
<evidence type="ECO:0000256" key="1">
    <source>
        <dbReference type="ARBA" id="ARBA00012513"/>
    </source>
</evidence>
<reference evidence="8 9" key="1">
    <citation type="submission" date="2020-11" db="EMBL/GenBank/DDBJ databases">
        <title>Pseudonocardia abyssalis sp. nov. and Pseudonocardia oceani sp. nov., description and phylogenomic analysis of two novel actinomycetes isolated from the deep Southern Ocean.</title>
        <authorList>
            <person name="Parra J."/>
        </authorList>
    </citation>
    <scope>NUCLEOTIDE SEQUENCE [LARGE SCALE GENOMIC DNA]</scope>
    <source>
        <strain evidence="9">KRD185</strain>
    </source>
</reference>
<keyword evidence="9" id="KW-1185">Reference proteome</keyword>
<keyword evidence="4" id="KW-0547">Nucleotide-binding</keyword>
<accession>A0ABS6U9D8</accession>
<dbReference type="PROSITE" id="PS50011">
    <property type="entry name" value="PROTEIN_KINASE_DOM"/>
    <property type="match status" value="2"/>
</dbReference>
<dbReference type="Proteomes" id="UP000694300">
    <property type="component" value="Unassembled WGS sequence"/>
</dbReference>
<keyword evidence="3" id="KW-0808">Transferase</keyword>
<evidence type="ECO:0000256" key="4">
    <source>
        <dbReference type="ARBA" id="ARBA00022741"/>
    </source>
</evidence>
<keyword evidence="5 8" id="KW-0418">Kinase</keyword>